<name>A0A167G1B6_CALVF</name>
<evidence type="ECO:0000256" key="1">
    <source>
        <dbReference type="SAM" id="MobiDB-lite"/>
    </source>
</evidence>
<accession>A0A167G1B6</accession>
<feature type="region of interest" description="Disordered" evidence="1">
    <location>
        <begin position="269"/>
        <end position="376"/>
    </location>
</feature>
<dbReference type="AlphaFoldDB" id="A0A167G1B6"/>
<evidence type="ECO:0000313" key="3">
    <source>
        <dbReference type="Proteomes" id="UP000076738"/>
    </source>
</evidence>
<feature type="compositionally biased region" description="Basic and acidic residues" evidence="1">
    <location>
        <begin position="336"/>
        <end position="352"/>
    </location>
</feature>
<sequence length="519" mass="58048">MMITPSPTPLQDVQNIRRMITEVEKCETGPDLAYCPRLGHHWQTICNAASSEDPTPSLSAACLAWAAIGIFLPNVKALWDCLLRHDPQALNTLRGTPETLSKAVSADLYPLVWGTWQELEEWPNDVPHPPHLKPLQMDPHLSTELSALTERVLRNGFWDQRGEASEVDKTLIRHVFSDPKRITGHNDPKELNLDEVIWRWHFVRAAANHREGCACGSPVLLAAAVIYKKPFADLLRWMMAPRRSDEPRPEIDIVVAPHGLNEFFLSSARRATSTQPGPAGPEPWSAYHDGQSGHSPRRSLQVPPPRSARGRKVVASAGGPSKTSPWTHSPYAQRPQRKETNAQPPQRKETNGGRKFSTSSIEGTVPMSPPPHSSSIKEWKKEAREKYLTKQSHKVRCSIYERICKQCWGHSEFEAGGHMRHACSGKKKDRSTGSCKQCAERHTKCEFEVLSDESTWSIAELSEEHAGPHSPHSLPPYVLVQTGQGAGTVNRPTEEHARRYSIPPGKDEYQRFTGISISI</sequence>
<protein>
    <submittedName>
        <fullName evidence="2">Uncharacterized protein</fullName>
    </submittedName>
</protein>
<gene>
    <name evidence="2" type="ORF">CALVIDRAFT_543021</name>
</gene>
<dbReference type="EMBL" id="KV417353">
    <property type="protein sequence ID" value="KZO90071.1"/>
    <property type="molecule type" value="Genomic_DNA"/>
</dbReference>
<proteinExistence type="predicted"/>
<dbReference type="Proteomes" id="UP000076738">
    <property type="component" value="Unassembled WGS sequence"/>
</dbReference>
<keyword evidence="3" id="KW-1185">Reference proteome</keyword>
<feature type="region of interest" description="Disordered" evidence="1">
    <location>
        <begin position="484"/>
        <end position="505"/>
    </location>
</feature>
<evidence type="ECO:0000313" key="2">
    <source>
        <dbReference type="EMBL" id="KZO90071.1"/>
    </source>
</evidence>
<reference evidence="2 3" key="1">
    <citation type="journal article" date="2016" name="Mol. Biol. Evol.">
        <title>Comparative Genomics of Early-Diverging Mushroom-Forming Fungi Provides Insights into the Origins of Lignocellulose Decay Capabilities.</title>
        <authorList>
            <person name="Nagy L.G."/>
            <person name="Riley R."/>
            <person name="Tritt A."/>
            <person name="Adam C."/>
            <person name="Daum C."/>
            <person name="Floudas D."/>
            <person name="Sun H."/>
            <person name="Yadav J.S."/>
            <person name="Pangilinan J."/>
            <person name="Larsson K.H."/>
            <person name="Matsuura K."/>
            <person name="Barry K."/>
            <person name="Labutti K."/>
            <person name="Kuo R."/>
            <person name="Ohm R.A."/>
            <person name="Bhattacharya S.S."/>
            <person name="Shirouzu T."/>
            <person name="Yoshinaga Y."/>
            <person name="Martin F.M."/>
            <person name="Grigoriev I.V."/>
            <person name="Hibbett D.S."/>
        </authorList>
    </citation>
    <scope>NUCLEOTIDE SEQUENCE [LARGE SCALE GENOMIC DNA]</scope>
    <source>
        <strain evidence="2 3">TUFC12733</strain>
    </source>
</reference>
<organism evidence="2 3">
    <name type="scientific">Calocera viscosa (strain TUFC12733)</name>
    <dbReference type="NCBI Taxonomy" id="1330018"/>
    <lineage>
        <taxon>Eukaryota</taxon>
        <taxon>Fungi</taxon>
        <taxon>Dikarya</taxon>
        <taxon>Basidiomycota</taxon>
        <taxon>Agaricomycotina</taxon>
        <taxon>Dacrymycetes</taxon>
        <taxon>Dacrymycetales</taxon>
        <taxon>Dacrymycetaceae</taxon>
        <taxon>Calocera</taxon>
    </lineage>
</organism>